<reference evidence="2 3" key="1">
    <citation type="submission" date="2024-08" db="EMBL/GenBank/DDBJ databases">
        <authorList>
            <person name="Cucini C."/>
            <person name="Frati F."/>
        </authorList>
    </citation>
    <scope>NUCLEOTIDE SEQUENCE [LARGE SCALE GENOMIC DNA]</scope>
</reference>
<evidence type="ECO:0000313" key="2">
    <source>
        <dbReference type="EMBL" id="CAL8071379.1"/>
    </source>
</evidence>
<protein>
    <submittedName>
        <fullName evidence="2">Uncharacterized protein</fullName>
    </submittedName>
</protein>
<feature type="compositionally biased region" description="Basic and acidic residues" evidence="1">
    <location>
        <begin position="220"/>
        <end position="232"/>
    </location>
</feature>
<dbReference type="EMBL" id="CAXLJM020000006">
    <property type="protein sequence ID" value="CAL8071379.1"/>
    <property type="molecule type" value="Genomic_DNA"/>
</dbReference>
<comment type="caution">
    <text evidence="2">The sequence shown here is derived from an EMBL/GenBank/DDBJ whole genome shotgun (WGS) entry which is preliminary data.</text>
</comment>
<proteinExistence type="predicted"/>
<accession>A0ABP1PTN2</accession>
<organism evidence="2 3">
    <name type="scientific">Orchesella dallaii</name>
    <dbReference type="NCBI Taxonomy" id="48710"/>
    <lineage>
        <taxon>Eukaryota</taxon>
        <taxon>Metazoa</taxon>
        <taxon>Ecdysozoa</taxon>
        <taxon>Arthropoda</taxon>
        <taxon>Hexapoda</taxon>
        <taxon>Collembola</taxon>
        <taxon>Entomobryomorpha</taxon>
        <taxon>Entomobryoidea</taxon>
        <taxon>Orchesellidae</taxon>
        <taxon>Orchesellinae</taxon>
        <taxon>Orchesella</taxon>
    </lineage>
</organism>
<evidence type="ECO:0000313" key="3">
    <source>
        <dbReference type="Proteomes" id="UP001642540"/>
    </source>
</evidence>
<feature type="region of interest" description="Disordered" evidence="1">
    <location>
        <begin position="220"/>
        <end position="318"/>
    </location>
</feature>
<sequence length="318" mass="36712">MASNKSEGSSSDQYKNTQAEDGALIPENEKCKEIKLGLEKIRSKIKADMMQQEEVDIRIKELKTQCIDMTAQLKSIDKLLAKLYYKGEKFMENFYKTFKIKLWRVGSFSNILKEGLPSFIGDTDLDNEETEQITQIEIQRDVYKSGLEQAKILESEISEKKEEREKLLRQFDEMNVEIKKRDKELGLIEQREFILYARLTMIQQDMEIQALRQAIQESEQKKLTERQRDNRPTQHASPPVPKAEEFPAGVGDVGVQGKNHVAASPKDDDDYDEVEQAAPSLPLKNVKEEVQTSTRKRVFKDDDYGKDPKARNVSPRMD</sequence>
<gene>
    <name evidence="2" type="ORF">ODALV1_LOCUS1690</name>
</gene>
<keyword evidence="3" id="KW-1185">Reference proteome</keyword>
<feature type="compositionally biased region" description="Basic and acidic residues" evidence="1">
    <location>
        <begin position="299"/>
        <end position="310"/>
    </location>
</feature>
<evidence type="ECO:0000256" key="1">
    <source>
        <dbReference type="SAM" id="MobiDB-lite"/>
    </source>
</evidence>
<name>A0ABP1PTN2_9HEXA</name>
<feature type="region of interest" description="Disordered" evidence="1">
    <location>
        <begin position="1"/>
        <end position="22"/>
    </location>
</feature>
<dbReference type="Proteomes" id="UP001642540">
    <property type="component" value="Unassembled WGS sequence"/>
</dbReference>
<feature type="compositionally biased region" description="Polar residues" evidence="1">
    <location>
        <begin position="1"/>
        <end position="19"/>
    </location>
</feature>